<keyword evidence="6 10" id="KW-0143">Chaperone</keyword>
<name>A0A2T0LFX0_9BACL</name>
<gene>
    <name evidence="10" type="primary">grpE</name>
    <name evidence="14" type="ORF">CLV97_10874</name>
</gene>
<comment type="similarity">
    <text evidence="2 10 12">Belongs to the GrpE family.</text>
</comment>
<evidence type="ECO:0000256" key="13">
    <source>
        <dbReference type="SAM" id="MobiDB-lite"/>
    </source>
</evidence>
<dbReference type="SUPFAM" id="SSF51064">
    <property type="entry name" value="Head domain of nucleotide exchange factor GrpE"/>
    <property type="match status" value="1"/>
</dbReference>
<dbReference type="InterPro" id="IPR009012">
    <property type="entry name" value="GrpE_head"/>
</dbReference>
<keyword evidence="4 10" id="KW-0963">Cytoplasm</keyword>
<dbReference type="Gene3D" id="2.30.22.10">
    <property type="entry name" value="Head domain of nucleotide exchange factor GrpE"/>
    <property type="match status" value="1"/>
</dbReference>
<sequence>MNEGKDELASEEAVEASRPVTQGEKAERQPNPESVDGDVAEESPKQEDPYEQLEKELEKWKRQSEEHYEMFLRARADLENYRRRARKELEDTARYGAANLAEALLPVLDNMERALAAGRDSSGEAFYQGVEMVYRQLLQVLSDAGLSPIEAVGKPFDPHLHNAVMQTESDKYEPGTVVEELQRGYRFKDRVLRPTMVKVSK</sequence>
<feature type="region of interest" description="Disordered" evidence="13">
    <location>
        <begin position="1"/>
        <end position="59"/>
    </location>
</feature>
<evidence type="ECO:0000313" key="15">
    <source>
        <dbReference type="Proteomes" id="UP000237797"/>
    </source>
</evidence>
<dbReference type="PRINTS" id="PR00773">
    <property type="entry name" value="GRPEPROTEIN"/>
</dbReference>
<comment type="subunit">
    <text evidence="3 10">Homodimer.</text>
</comment>
<dbReference type="GO" id="GO:0005737">
    <property type="term" value="C:cytoplasm"/>
    <property type="evidence" value="ECO:0007669"/>
    <property type="project" value="UniProtKB-SubCell"/>
</dbReference>
<evidence type="ECO:0000256" key="1">
    <source>
        <dbReference type="ARBA" id="ARBA00004496"/>
    </source>
</evidence>
<feature type="compositionally biased region" description="Basic and acidic residues" evidence="13">
    <location>
        <begin position="42"/>
        <end position="59"/>
    </location>
</feature>
<comment type="function">
    <text evidence="7 10 11">Participates actively in the response to hyperosmotic and heat shock by preventing the aggregation of stress-denatured proteins, in association with DnaK and GrpE. It is the nucleotide exchange factor for DnaK and may function as a thermosensor. Unfolded proteins bind initially to DnaJ; upon interaction with the DnaJ-bound protein, DnaK hydrolyzes its bound ATP, resulting in the formation of a stable complex. GrpE releases ADP from DnaK; ATP binding to DnaK triggers the release of the substrate protein, thus completing the reaction cycle. Several rounds of ATP-dependent interactions between DnaJ, DnaK and GrpE are required for fully efficient folding.</text>
</comment>
<comment type="subcellular location">
    <subcellularLocation>
        <location evidence="1 10">Cytoplasm</location>
    </subcellularLocation>
</comment>
<evidence type="ECO:0000256" key="7">
    <source>
        <dbReference type="ARBA" id="ARBA00053401"/>
    </source>
</evidence>
<evidence type="ECO:0000256" key="2">
    <source>
        <dbReference type="ARBA" id="ARBA00009054"/>
    </source>
</evidence>
<protein>
    <recommendedName>
        <fullName evidence="8 10">Protein GrpE</fullName>
    </recommendedName>
    <alternativeName>
        <fullName evidence="9 10">HSP-70 cofactor</fullName>
    </alternativeName>
</protein>
<dbReference type="GO" id="GO:0042803">
    <property type="term" value="F:protein homodimerization activity"/>
    <property type="evidence" value="ECO:0007669"/>
    <property type="project" value="InterPro"/>
</dbReference>
<dbReference type="NCBIfam" id="NF010738">
    <property type="entry name" value="PRK14140.1"/>
    <property type="match status" value="1"/>
</dbReference>
<dbReference type="OrthoDB" id="9812586at2"/>
<evidence type="ECO:0000256" key="12">
    <source>
        <dbReference type="RuleBase" id="RU004478"/>
    </source>
</evidence>
<reference evidence="14 15" key="1">
    <citation type="submission" date="2018-03" db="EMBL/GenBank/DDBJ databases">
        <title>Genomic Encyclopedia of Archaeal and Bacterial Type Strains, Phase II (KMG-II): from individual species to whole genera.</title>
        <authorList>
            <person name="Goeker M."/>
        </authorList>
    </citation>
    <scope>NUCLEOTIDE SEQUENCE [LARGE SCALE GENOMIC DNA]</scope>
    <source>
        <strain evidence="14 15">DSM 44946</strain>
    </source>
</reference>
<dbReference type="Gene3D" id="3.90.20.20">
    <property type="match status" value="1"/>
</dbReference>
<dbReference type="InterPro" id="IPR013805">
    <property type="entry name" value="GrpE_CC"/>
</dbReference>
<dbReference type="PANTHER" id="PTHR21237">
    <property type="entry name" value="GRPE PROTEIN"/>
    <property type="match status" value="1"/>
</dbReference>
<evidence type="ECO:0000256" key="3">
    <source>
        <dbReference type="ARBA" id="ARBA00011738"/>
    </source>
</evidence>
<comment type="caution">
    <text evidence="14">The sequence shown here is derived from an EMBL/GenBank/DDBJ whole genome shotgun (WGS) entry which is preliminary data.</text>
</comment>
<evidence type="ECO:0000256" key="5">
    <source>
        <dbReference type="ARBA" id="ARBA00023016"/>
    </source>
</evidence>
<dbReference type="Pfam" id="PF01025">
    <property type="entry name" value="GrpE"/>
    <property type="match status" value="1"/>
</dbReference>
<evidence type="ECO:0000256" key="9">
    <source>
        <dbReference type="ARBA" id="ARBA00076414"/>
    </source>
</evidence>
<dbReference type="FunFam" id="2.30.22.10:FF:000001">
    <property type="entry name" value="Protein GrpE"/>
    <property type="match status" value="1"/>
</dbReference>
<evidence type="ECO:0000256" key="10">
    <source>
        <dbReference type="HAMAP-Rule" id="MF_01151"/>
    </source>
</evidence>
<evidence type="ECO:0000256" key="6">
    <source>
        <dbReference type="ARBA" id="ARBA00023186"/>
    </source>
</evidence>
<dbReference type="EMBL" id="PVNE01000008">
    <property type="protein sequence ID" value="PRX41144.1"/>
    <property type="molecule type" value="Genomic_DNA"/>
</dbReference>
<proteinExistence type="inferred from homology"/>
<accession>A0A2T0LFX0</accession>
<dbReference type="HAMAP" id="MF_01151">
    <property type="entry name" value="GrpE"/>
    <property type="match status" value="1"/>
</dbReference>
<evidence type="ECO:0000256" key="4">
    <source>
        <dbReference type="ARBA" id="ARBA00022490"/>
    </source>
</evidence>
<dbReference type="PANTHER" id="PTHR21237:SF23">
    <property type="entry name" value="GRPE PROTEIN HOMOLOG, MITOCHONDRIAL"/>
    <property type="match status" value="1"/>
</dbReference>
<keyword evidence="5 10" id="KW-0346">Stress response</keyword>
<evidence type="ECO:0000256" key="11">
    <source>
        <dbReference type="RuleBase" id="RU000639"/>
    </source>
</evidence>
<evidence type="ECO:0000313" key="14">
    <source>
        <dbReference type="EMBL" id="PRX41144.1"/>
    </source>
</evidence>
<dbReference type="GO" id="GO:0051087">
    <property type="term" value="F:protein-folding chaperone binding"/>
    <property type="evidence" value="ECO:0007669"/>
    <property type="project" value="InterPro"/>
</dbReference>
<dbReference type="GO" id="GO:0000774">
    <property type="term" value="F:adenyl-nucleotide exchange factor activity"/>
    <property type="evidence" value="ECO:0007669"/>
    <property type="project" value="InterPro"/>
</dbReference>
<evidence type="ECO:0000256" key="8">
    <source>
        <dbReference type="ARBA" id="ARBA00072274"/>
    </source>
</evidence>
<dbReference type="RefSeq" id="WP_106344775.1">
    <property type="nucleotide sequence ID" value="NZ_PVNE01000008.1"/>
</dbReference>
<dbReference type="CDD" id="cd00446">
    <property type="entry name" value="GrpE"/>
    <property type="match status" value="1"/>
</dbReference>
<dbReference type="InterPro" id="IPR000740">
    <property type="entry name" value="GrpE"/>
</dbReference>
<dbReference type="GO" id="GO:0006457">
    <property type="term" value="P:protein folding"/>
    <property type="evidence" value="ECO:0007669"/>
    <property type="project" value="InterPro"/>
</dbReference>
<dbReference type="PROSITE" id="PS01071">
    <property type="entry name" value="GRPE"/>
    <property type="match status" value="1"/>
</dbReference>
<dbReference type="Proteomes" id="UP000237797">
    <property type="component" value="Unassembled WGS sequence"/>
</dbReference>
<dbReference type="GO" id="GO:0051082">
    <property type="term" value="F:unfolded protein binding"/>
    <property type="evidence" value="ECO:0007669"/>
    <property type="project" value="TreeGrafter"/>
</dbReference>
<dbReference type="SUPFAM" id="SSF58014">
    <property type="entry name" value="Coiled-coil domain of nucleotide exchange factor GrpE"/>
    <property type="match status" value="1"/>
</dbReference>
<keyword evidence="15" id="KW-1185">Reference proteome</keyword>
<dbReference type="AlphaFoldDB" id="A0A2T0LFX0"/>
<organism evidence="14 15">
    <name type="scientific">Planifilum fimeticola</name>
    <dbReference type="NCBI Taxonomy" id="201975"/>
    <lineage>
        <taxon>Bacteria</taxon>
        <taxon>Bacillati</taxon>
        <taxon>Bacillota</taxon>
        <taxon>Bacilli</taxon>
        <taxon>Bacillales</taxon>
        <taxon>Thermoactinomycetaceae</taxon>
        <taxon>Planifilum</taxon>
    </lineage>
</organism>